<dbReference type="PANTHER" id="PTHR43716:SF1">
    <property type="entry name" value="D-2-HYDROXYGLUTARATE DEHYDROGENASE, MITOCHONDRIAL"/>
    <property type="match status" value="1"/>
</dbReference>
<evidence type="ECO:0000256" key="5">
    <source>
        <dbReference type="ARBA" id="ARBA00023002"/>
    </source>
</evidence>
<dbReference type="Pfam" id="PF01565">
    <property type="entry name" value="FAD_binding_4"/>
    <property type="match status" value="1"/>
</dbReference>
<keyword evidence="4" id="KW-0274">FAD</keyword>
<comment type="catalytic activity">
    <reaction evidence="9">
        <text>(R)-malate + A = oxaloacetate + AH2</text>
        <dbReference type="Rhea" id="RHEA:67460"/>
        <dbReference type="ChEBI" id="CHEBI:13193"/>
        <dbReference type="ChEBI" id="CHEBI:15588"/>
        <dbReference type="ChEBI" id="CHEBI:16452"/>
        <dbReference type="ChEBI" id="CHEBI:17499"/>
    </reaction>
    <physiologicalReaction direction="left-to-right" evidence="9">
        <dbReference type="Rhea" id="RHEA:67461"/>
    </physiologicalReaction>
</comment>
<dbReference type="Gene3D" id="3.30.70.2740">
    <property type="match status" value="1"/>
</dbReference>
<dbReference type="PANTHER" id="PTHR43716">
    <property type="entry name" value="D-2-HYDROXYGLUTARATE DEHYDROGENASE, MITOCHONDRIAL"/>
    <property type="match status" value="1"/>
</dbReference>
<dbReference type="InterPro" id="IPR004113">
    <property type="entry name" value="FAD-bd_oxidored_4_C"/>
</dbReference>
<evidence type="ECO:0000256" key="7">
    <source>
        <dbReference type="ARBA" id="ARBA00039639"/>
    </source>
</evidence>
<dbReference type="InterPro" id="IPR016164">
    <property type="entry name" value="FAD-linked_Oxase-like_C"/>
</dbReference>
<dbReference type="GO" id="GO:0071949">
    <property type="term" value="F:FAD binding"/>
    <property type="evidence" value="ECO:0007669"/>
    <property type="project" value="InterPro"/>
</dbReference>
<dbReference type="InterPro" id="IPR016171">
    <property type="entry name" value="Vanillyl_alc_oxidase_C-sub2"/>
</dbReference>
<organism evidence="11 12">
    <name type="scientific">Panagrellus redivivus</name>
    <name type="common">Microworm</name>
    <dbReference type="NCBI Taxonomy" id="6233"/>
    <lineage>
        <taxon>Eukaryota</taxon>
        <taxon>Metazoa</taxon>
        <taxon>Ecdysozoa</taxon>
        <taxon>Nematoda</taxon>
        <taxon>Chromadorea</taxon>
        <taxon>Rhabditida</taxon>
        <taxon>Tylenchina</taxon>
        <taxon>Panagrolaimomorpha</taxon>
        <taxon>Panagrolaimoidea</taxon>
        <taxon>Panagrolaimidae</taxon>
        <taxon>Panagrellus</taxon>
    </lineage>
</organism>
<sequence>MISATTAAARTLSRVRCVLGGRSPATSTDFRRFASSGLPGPTRHADFGSIEDSDLSTFERIIGKDYVKTSDIETFNKDWMGWYKGTGKCVLLPGSTDEVSAILKHCYERRLAVVPQSGNTGLVGASIPVFDEIVLSLKRINKHFDLDPSSGVLEVDAGFILEEIDQKLAADGYMVPLDLGSKASCLIGGNVATCAGGVRLLRYGSMHSNVLGLDVVLPDASGSVLKLGAALRKDNTSIHAHHVFIGSEGQLGIVTRVRLLVAPRPTSVHSALLGLESFDKVRQLLRAAKTDLSEILSSFELLDAETMRCVKENTGLSSALSSQPPFTVLIETSGSNSDHDTAKFEAFLEKCIENGLASDGVIAESATEANYFWKLREMATLSLLKDGFIYKNDISLPLEHFYKITEVLRERLGEDVIRVICYGHVGDGNAHINITSKEYSQELYDRIYPFLYEWVANHGGSISAEHGIGRLKKPYAHLGKESTELELNTRLKHFFDPRGILNPYKFFPKV</sequence>
<dbReference type="InterPro" id="IPR016167">
    <property type="entry name" value="FAD-bd_PCMH_sub1"/>
</dbReference>
<accession>A0A7E4V8E2</accession>
<protein>
    <recommendedName>
        <fullName evidence="7">D-2-hydroxyglutarate dehydrogenase, mitochondrial</fullName>
        <ecNumber evidence="6">1.1.99.39</ecNumber>
    </recommendedName>
</protein>
<evidence type="ECO:0000256" key="3">
    <source>
        <dbReference type="ARBA" id="ARBA00022630"/>
    </source>
</evidence>
<keyword evidence="11" id="KW-1185">Reference proteome</keyword>
<evidence type="ECO:0000256" key="8">
    <source>
        <dbReference type="ARBA" id="ARBA00045410"/>
    </source>
</evidence>
<evidence type="ECO:0000313" key="12">
    <source>
        <dbReference type="WBParaSite" id="Pan_g17868.t1"/>
    </source>
</evidence>
<evidence type="ECO:0000256" key="9">
    <source>
        <dbReference type="ARBA" id="ARBA00049267"/>
    </source>
</evidence>
<keyword evidence="3" id="KW-0285">Flavoprotein</keyword>
<dbReference type="FunFam" id="3.30.43.10:FF:000011">
    <property type="entry name" value="D-lactate dehydrogenase (Cytochrome)"/>
    <property type="match status" value="1"/>
</dbReference>
<dbReference type="Gene3D" id="1.10.45.10">
    <property type="entry name" value="Vanillyl-alcohol Oxidase, Chain A, domain 4"/>
    <property type="match status" value="1"/>
</dbReference>
<dbReference type="WBParaSite" id="Pan_g17868.t1">
    <property type="protein sequence ID" value="Pan_g17868.t1"/>
    <property type="gene ID" value="Pan_g17868"/>
</dbReference>
<evidence type="ECO:0000256" key="4">
    <source>
        <dbReference type="ARBA" id="ARBA00022827"/>
    </source>
</evidence>
<dbReference type="Gene3D" id="3.30.70.2190">
    <property type="match status" value="1"/>
</dbReference>
<dbReference type="AlphaFoldDB" id="A0A7E4V8E2"/>
<dbReference type="InterPro" id="IPR016169">
    <property type="entry name" value="FAD-bd_PCMH_sub2"/>
</dbReference>
<dbReference type="InterPro" id="IPR016166">
    <property type="entry name" value="FAD-bd_PCMH"/>
</dbReference>
<dbReference type="EC" id="1.1.99.39" evidence="6"/>
<comment type="function">
    <text evidence="8">Catalyzes the oxidation of D-2-hydroxyglutarate (D-2-HG) to alpha-ketoglutarate. Also catalyzes the oxidation of other D-2-hydroxyacids, such as D-malate (D-MAL) and D-lactate (D-LAC). Exhibits high activities towards D-2-HG and D-MAL but a very weak activity towards D-LAC.</text>
</comment>
<reference evidence="11" key="1">
    <citation type="journal article" date="2013" name="Genetics">
        <title>The draft genome and transcriptome of Panagrellus redivivus are shaped by the harsh demands of a free-living lifestyle.</title>
        <authorList>
            <person name="Srinivasan J."/>
            <person name="Dillman A.R."/>
            <person name="Macchietto M.G."/>
            <person name="Heikkinen L."/>
            <person name="Lakso M."/>
            <person name="Fracchia K.M."/>
            <person name="Antoshechkin I."/>
            <person name="Mortazavi A."/>
            <person name="Wong G."/>
            <person name="Sternberg P.W."/>
        </authorList>
    </citation>
    <scope>NUCLEOTIDE SEQUENCE [LARGE SCALE GENOMIC DNA]</scope>
    <source>
        <strain evidence="11">MT8872</strain>
    </source>
</reference>
<dbReference type="Gene3D" id="3.30.465.10">
    <property type="match status" value="1"/>
</dbReference>
<dbReference type="FunFam" id="3.30.70.2190:FF:000001">
    <property type="entry name" value="D-2-hydroxyglutarate dehydrogenase mitochondrial"/>
    <property type="match status" value="1"/>
</dbReference>
<dbReference type="InterPro" id="IPR051264">
    <property type="entry name" value="FAD-oxidored/transferase_4"/>
</dbReference>
<dbReference type="FunFam" id="3.30.70.2740:FF:000002">
    <property type="entry name" value="D-2-hydroxyglutarate dehydrogenase mitochondrial"/>
    <property type="match status" value="1"/>
</dbReference>
<dbReference type="InterPro" id="IPR006094">
    <property type="entry name" value="Oxid_FAD_bind_N"/>
</dbReference>
<dbReference type="Gene3D" id="3.30.43.10">
    <property type="entry name" value="Uridine Diphospho-n-acetylenolpyruvylglucosamine Reductase, domain 2"/>
    <property type="match status" value="1"/>
</dbReference>
<reference evidence="12" key="2">
    <citation type="submission" date="2020-10" db="UniProtKB">
        <authorList>
            <consortium name="WormBaseParasite"/>
        </authorList>
    </citation>
    <scope>IDENTIFICATION</scope>
</reference>
<evidence type="ECO:0000256" key="6">
    <source>
        <dbReference type="ARBA" id="ARBA00039003"/>
    </source>
</evidence>
<name>A0A7E4V8E2_PANRE</name>
<evidence type="ECO:0000256" key="2">
    <source>
        <dbReference type="ARBA" id="ARBA00008000"/>
    </source>
</evidence>
<evidence type="ECO:0000313" key="11">
    <source>
        <dbReference type="Proteomes" id="UP000492821"/>
    </source>
</evidence>
<evidence type="ECO:0000256" key="1">
    <source>
        <dbReference type="ARBA" id="ARBA00001974"/>
    </source>
</evidence>
<dbReference type="PROSITE" id="PS51387">
    <property type="entry name" value="FAD_PCMH"/>
    <property type="match status" value="1"/>
</dbReference>
<dbReference type="InterPro" id="IPR036318">
    <property type="entry name" value="FAD-bd_PCMH-like_sf"/>
</dbReference>
<feature type="domain" description="FAD-binding PCMH-type" evidence="10">
    <location>
        <begin position="83"/>
        <end position="264"/>
    </location>
</feature>
<dbReference type="SUPFAM" id="SSF55103">
    <property type="entry name" value="FAD-linked oxidases, C-terminal domain"/>
    <property type="match status" value="1"/>
</dbReference>
<dbReference type="FunFam" id="1.10.45.10:FF:000001">
    <property type="entry name" value="D-lactate dehydrogenase mitochondrial"/>
    <property type="match status" value="1"/>
</dbReference>
<dbReference type="GO" id="GO:0051990">
    <property type="term" value="F:(R)-2-hydroxyglutarate dehydrogenase activity"/>
    <property type="evidence" value="ECO:0007669"/>
    <property type="project" value="UniProtKB-EC"/>
</dbReference>
<dbReference type="Pfam" id="PF02913">
    <property type="entry name" value="FAD-oxidase_C"/>
    <property type="match status" value="1"/>
</dbReference>
<dbReference type="SUPFAM" id="SSF56176">
    <property type="entry name" value="FAD-binding/transporter-associated domain-like"/>
    <property type="match status" value="1"/>
</dbReference>
<comment type="similarity">
    <text evidence="2">Belongs to the FAD-binding oxidoreductase/transferase type 4 family.</text>
</comment>
<keyword evidence="5" id="KW-0560">Oxidoreductase</keyword>
<dbReference type="GO" id="GO:0005739">
    <property type="term" value="C:mitochondrion"/>
    <property type="evidence" value="ECO:0007669"/>
    <property type="project" value="TreeGrafter"/>
</dbReference>
<dbReference type="Proteomes" id="UP000492821">
    <property type="component" value="Unassembled WGS sequence"/>
</dbReference>
<comment type="cofactor">
    <cofactor evidence="1">
        <name>FAD</name>
        <dbReference type="ChEBI" id="CHEBI:57692"/>
    </cofactor>
</comment>
<evidence type="ECO:0000259" key="10">
    <source>
        <dbReference type="PROSITE" id="PS51387"/>
    </source>
</evidence>
<proteinExistence type="inferred from homology"/>